<evidence type="ECO:0000256" key="5">
    <source>
        <dbReference type="ARBA" id="ARBA00023204"/>
    </source>
</evidence>
<dbReference type="AlphaFoldDB" id="A0A1I6XZ09"/>
<feature type="compositionally biased region" description="Basic and acidic residues" evidence="7">
    <location>
        <begin position="1"/>
        <end position="12"/>
    </location>
</feature>
<dbReference type="NCBIfam" id="TIGR00632">
    <property type="entry name" value="vsr"/>
    <property type="match status" value="1"/>
</dbReference>
<evidence type="ECO:0000256" key="7">
    <source>
        <dbReference type="SAM" id="MobiDB-lite"/>
    </source>
</evidence>
<dbReference type="Gene3D" id="3.40.960.10">
    <property type="entry name" value="VSR Endonuclease"/>
    <property type="match status" value="1"/>
</dbReference>
<dbReference type="InterPro" id="IPR004603">
    <property type="entry name" value="DNA_mismatch_endonuc_vsr"/>
</dbReference>
<dbReference type="SUPFAM" id="SSF52980">
    <property type="entry name" value="Restriction endonuclease-like"/>
    <property type="match status" value="1"/>
</dbReference>
<feature type="region of interest" description="Disordered" evidence="7">
    <location>
        <begin position="1"/>
        <end position="47"/>
    </location>
</feature>
<evidence type="ECO:0000313" key="9">
    <source>
        <dbReference type="Proteomes" id="UP000199165"/>
    </source>
</evidence>
<feature type="compositionally biased region" description="Low complexity" evidence="7">
    <location>
        <begin position="123"/>
        <end position="133"/>
    </location>
</feature>
<keyword evidence="3" id="KW-0227">DNA damage</keyword>
<keyword evidence="9" id="KW-1185">Reference proteome</keyword>
<keyword evidence="1" id="KW-0540">Nuclease</keyword>
<accession>A0A1I6XZ09</accession>
<dbReference type="InterPro" id="IPR011335">
    <property type="entry name" value="Restrct_endonuc-II-like"/>
</dbReference>
<protein>
    <submittedName>
        <fullName evidence="8">T/G mismatch-specific endonuclease</fullName>
    </submittedName>
</protein>
<feature type="region of interest" description="Disordered" evidence="7">
    <location>
        <begin position="107"/>
        <end position="133"/>
    </location>
</feature>
<evidence type="ECO:0000256" key="4">
    <source>
        <dbReference type="ARBA" id="ARBA00022801"/>
    </source>
</evidence>
<name>A0A1I6XZ09_9ACTN</name>
<keyword evidence="5" id="KW-0234">DNA repair</keyword>
<dbReference type="GO" id="GO:0016787">
    <property type="term" value="F:hydrolase activity"/>
    <property type="evidence" value="ECO:0007669"/>
    <property type="project" value="UniProtKB-KW"/>
</dbReference>
<dbReference type="Pfam" id="PF03852">
    <property type="entry name" value="Vsr"/>
    <property type="match status" value="1"/>
</dbReference>
<organism evidence="8 9">
    <name type="scientific">Actinopolyspora righensis</name>
    <dbReference type="NCBI Taxonomy" id="995060"/>
    <lineage>
        <taxon>Bacteria</taxon>
        <taxon>Bacillati</taxon>
        <taxon>Actinomycetota</taxon>
        <taxon>Actinomycetes</taxon>
        <taxon>Actinopolysporales</taxon>
        <taxon>Actinopolysporaceae</taxon>
        <taxon>Actinopolyspora</taxon>
        <taxon>Actinopolyspora alba group</taxon>
    </lineage>
</organism>
<dbReference type="Proteomes" id="UP000199165">
    <property type="component" value="Unassembled WGS sequence"/>
</dbReference>
<dbReference type="STRING" id="995060.SAMN04487904_10255"/>
<evidence type="ECO:0000256" key="2">
    <source>
        <dbReference type="ARBA" id="ARBA00022759"/>
    </source>
</evidence>
<keyword evidence="4" id="KW-0378">Hydrolase</keyword>
<dbReference type="GO" id="GO:0004519">
    <property type="term" value="F:endonuclease activity"/>
    <property type="evidence" value="ECO:0007669"/>
    <property type="project" value="UniProtKB-KW"/>
</dbReference>
<dbReference type="GO" id="GO:0006298">
    <property type="term" value="P:mismatch repair"/>
    <property type="evidence" value="ECO:0007669"/>
    <property type="project" value="InterPro"/>
</dbReference>
<sequence length="277" mass="31766">MTKHPLWKESRPPDLAWRTPSGRTRAERVAEQDDAAGNRQAREMRLSDGRRVHGSIALRVLPRGRRIYAYLRWSVRGKTKESFVGEVSRDTRSANLAEAWRMVREDESLEMTSSSESAERAEASSWASSPASQAIMRANKGRDTRPEKALRSAVHALGCRYRVDTRPIKSVRRTADLVFPRQKLAVFLDGCFWHGCDEHYRPAKGSTSEFWNNKIADNRRRDRDTDQRLHQAGWEVIRVWEHDDPASAAEHIAHRVNRARKSDAYSDDPMECSVGDE</sequence>
<evidence type="ECO:0000256" key="3">
    <source>
        <dbReference type="ARBA" id="ARBA00022763"/>
    </source>
</evidence>
<evidence type="ECO:0000256" key="1">
    <source>
        <dbReference type="ARBA" id="ARBA00022722"/>
    </source>
</evidence>
<reference evidence="9" key="1">
    <citation type="submission" date="2016-10" db="EMBL/GenBank/DDBJ databases">
        <authorList>
            <person name="Varghese N."/>
            <person name="Submissions S."/>
        </authorList>
    </citation>
    <scope>NUCLEOTIDE SEQUENCE [LARGE SCALE GENOMIC DNA]</scope>
    <source>
        <strain evidence="9">DSM 45501</strain>
    </source>
</reference>
<evidence type="ECO:0000313" key="8">
    <source>
        <dbReference type="EMBL" id="SFT43302.1"/>
    </source>
</evidence>
<gene>
    <name evidence="8" type="ORF">SAMN04487904_10255</name>
</gene>
<comment type="similarity">
    <text evidence="6">Belongs to the Vsr family.</text>
</comment>
<keyword evidence="2 8" id="KW-0255">Endonuclease</keyword>
<dbReference type="EMBL" id="FPAT01000002">
    <property type="protein sequence ID" value="SFT43302.1"/>
    <property type="molecule type" value="Genomic_DNA"/>
</dbReference>
<evidence type="ECO:0000256" key="6">
    <source>
        <dbReference type="ARBA" id="ARBA00029466"/>
    </source>
</evidence>
<proteinExistence type="inferred from homology"/>